<dbReference type="NCBIfam" id="TIGR03652">
    <property type="entry name" value="FeS_repair_RIC"/>
    <property type="match status" value="1"/>
</dbReference>
<comment type="subcellular location">
    <subcellularLocation>
        <location evidence="1">Cytoplasm</location>
    </subcellularLocation>
</comment>
<evidence type="ECO:0000256" key="2">
    <source>
        <dbReference type="ARBA" id="ARBA00022490"/>
    </source>
</evidence>
<feature type="domain" description="Hemerythrin-like" evidence="5">
    <location>
        <begin position="85"/>
        <end position="230"/>
    </location>
</feature>
<protein>
    <submittedName>
        <fullName evidence="6">Iron-sulfur cluster repair di-iron protein</fullName>
    </submittedName>
</protein>
<evidence type="ECO:0000259" key="5">
    <source>
        <dbReference type="Pfam" id="PF01814"/>
    </source>
</evidence>
<dbReference type="InterPro" id="IPR019903">
    <property type="entry name" value="RIC_family"/>
</dbReference>
<dbReference type="Pfam" id="PF04405">
    <property type="entry name" value="ScdA_N"/>
    <property type="match status" value="1"/>
</dbReference>
<dbReference type="Gene3D" id="1.10.3910.10">
    <property type="entry name" value="SP0561-like"/>
    <property type="match status" value="1"/>
</dbReference>
<dbReference type="SUPFAM" id="SSF140683">
    <property type="entry name" value="SP0561-like"/>
    <property type="match status" value="1"/>
</dbReference>
<evidence type="ECO:0000256" key="4">
    <source>
        <dbReference type="ARBA" id="ARBA00023004"/>
    </source>
</evidence>
<keyword evidence="7" id="KW-1185">Reference proteome</keyword>
<dbReference type="PANTHER" id="PTHR36438">
    <property type="entry name" value="IRON-SULFUR CLUSTER REPAIR PROTEIN YTFE"/>
    <property type="match status" value="1"/>
</dbReference>
<dbReference type="Pfam" id="PF01814">
    <property type="entry name" value="Hemerythrin"/>
    <property type="match status" value="1"/>
</dbReference>
<accession>A0ABU8HFR3</accession>
<keyword evidence="3" id="KW-0479">Metal-binding</keyword>
<name>A0ABU8HFR3_9BACI</name>
<evidence type="ECO:0000256" key="1">
    <source>
        <dbReference type="ARBA" id="ARBA00004496"/>
    </source>
</evidence>
<dbReference type="RefSeq" id="WP_336587661.1">
    <property type="nucleotide sequence ID" value="NZ_JBBAXC010000011.1"/>
</dbReference>
<evidence type="ECO:0000313" key="6">
    <source>
        <dbReference type="EMBL" id="MEI5908223.1"/>
    </source>
</evidence>
<dbReference type="Gene3D" id="1.20.120.520">
    <property type="entry name" value="nmb1532 protein domain like"/>
    <property type="match status" value="1"/>
</dbReference>
<dbReference type="InterPro" id="IPR012312">
    <property type="entry name" value="Hemerythrin-like"/>
</dbReference>
<reference evidence="6 7" key="1">
    <citation type="journal article" date="2018" name="J. Microbiol.">
        <title>Bacillus spongiae sp. nov., isolated from sponge of Jeju Island.</title>
        <authorList>
            <person name="Lee G.E."/>
            <person name="Im W.T."/>
            <person name="Park J.S."/>
        </authorList>
    </citation>
    <scope>NUCLEOTIDE SEQUENCE [LARGE SCALE GENOMIC DNA]</scope>
    <source>
        <strain evidence="6 7">135PIL107-10</strain>
    </source>
</reference>
<proteinExistence type="predicted"/>
<evidence type="ECO:0000313" key="7">
    <source>
        <dbReference type="Proteomes" id="UP001312865"/>
    </source>
</evidence>
<dbReference type="EMBL" id="JBBAXC010000011">
    <property type="protein sequence ID" value="MEI5908223.1"/>
    <property type="molecule type" value="Genomic_DNA"/>
</dbReference>
<keyword evidence="2" id="KW-0963">Cytoplasm</keyword>
<gene>
    <name evidence="6" type="primary">ric</name>
    <name evidence="6" type="ORF">WAK64_14285</name>
</gene>
<sequence length="233" mass="26990">MEQVFTETLTVAEIVKRFPRASDLFKSYQINFCCGGNKSLIEATEEKNISLDVVLSNLNKLYHETNALKESTIDWEHASSSTIINHIIAKHHHYLNEELPLLTPYVTKVSRVHGETNPHLMTVNKLFQELKIMLEQHIAKEEQDDFPALLAFEKQPTLEHREKIMKVIQELENEHISTVNLLKEMRTITNDFTPPEGACGTYRLVYQRLEALETDIYQHIHLENNILFPRVAA</sequence>
<dbReference type="InterPro" id="IPR038062">
    <property type="entry name" value="ScdA-like_N_sf"/>
</dbReference>
<dbReference type="Proteomes" id="UP001312865">
    <property type="component" value="Unassembled WGS sequence"/>
</dbReference>
<comment type="caution">
    <text evidence="6">The sequence shown here is derived from an EMBL/GenBank/DDBJ whole genome shotgun (WGS) entry which is preliminary data.</text>
</comment>
<keyword evidence="4" id="KW-0408">Iron</keyword>
<dbReference type="PANTHER" id="PTHR36438:SF1">
    <property type="entry name" value="IRON-SULFUR CLUSTER REPAIR PROTEIN YTFE"/>
    <property type="match status" value="1"/>
</dbReference>
<evidence type="ECO:0000256" key="3">
    <source>
        <dbReference type="ARBA" id="ARBA00022723"/>
    </source>
</evidence>
<organism evidence="6 7">
    <name type="scientific">Bacillus spongiae</name>
    <dbReference type="NCBI Taxonomy" id="2683610"/>
    <lineage>
        <taxon>Bacteria</taxon>
        <taxon>Bacillati</taxon>
        <taxon>Bacillota</taxon>
        <taxon>Bacilli</taxon>
        <taxon>Bacillales</taxon>
        <taxon>Bacillaceae</taxon>
        <taxon>Bacillus</taxon>
    </lineage>
</organism>